<dbReference type="SUPFAM" id="SSF117281">
    <property type="entry name" value="Kelch motif"/>
    <property type="match status" value="1"/>
</dbReference>
<dbReference type="PANTHER" id="PTHR46344:SF27">
    <property type="entry name" value="KELCH REPEAT SUPERFAMILY PROTEIN"/>
    <property type="match status" value="1"/>
</dbReference>
<dbReference type="Gene3D" id="2.120.10.80">
    <property type="entry name" value="Kelch-type beta propeller"/>
    <property type="match status" value="2"/>
</dbReference>
<name>A0ABN9XM46_9DINO</name>
<dbReference type="Proteomes" id="UP001189429">
    <property type="component" value="Unassembled WGS sequence"/>
</dbReference>
<dbReference type="EMBL" id="CAUYUJ010020833">
    <property type="protein sequence ID" value="CAK0900742.1"/>
    <property type="molecule type" value="Genomic_DNA"/>
</dbReference>
<evidence type="ECO:0000256" key="2">
    <source>
        <dbReference type="ARBA" id="ARBA00022737"/>
    </source>
</evidence>
<accession>A0ABN9XM46</accession>
<evidence type="ECO:0000313" key="3">
    <source>
        <dbReference type="EMBL" id="CAK0900742.1"/>
    </source>
</evidence>
<keyword evidence="2" id="KW-0677">Repeat</keyword>
<sequence length="450" mass="47845">MWPAAVLVEARTPALRHSAGMARCRANWSEPDAAAALACLILDEEKGNPHRQHPLPRPLYSDSIASFLHFDDPVPNQLYVIGGRNRDHGPLDTVEMFDTWNGCWVQCPSMSARRAGCAAAVLRDQRILCMGGYDVNGIVQGLLATCEAFDPIQEAWDASVADMERARWGHGCAAMDGLVYVVGGCSLQPGAPPEETFMETLRSCEVYDPGANTWRPTADLQFARAGSRVVAIGTKYLAAVGGCDDVFGRAQTLSSVELFDITACRWTLLDVHLTTPRTTAAVASVEGRGILVIGGAPSLSTSEVCRLRVPADTGEVGGEQTSALAEPEATGALPALHVGDISEGRMGCQAAVLQLPAPGANYPLCSRTCVVVVGGENGEEELEQADVRQFDSVLVYDAEECVWLPGEVVPPMLAPRTAMAVCVGCGYVRGYPSRGRKDASEPVVTSRGGS</sequence>
<keyword evidence="1" id="KW-0880">Kelch repeat</keyword>
<organism evidence="3 4">
    <name type="scientific">Prorocentrum cordatum</name>
    <dbReference type="NCBI Taxonomy" id="2364126"/>
    <lineage>
        <taxon>Eukaryota</taxon>
        <taxon>Sar</taxon>
        <taxon>Alveolata</taxon>
        <taxon>Dinophyceae</taxon>
        <taxon>Prorocentrales</taxon>
        <taxon>Prorocentraceae</taxon>
        <taxon>Prorocentrum</taxon>
    </lineage>
</organism>
<gene>
    <name evidence="3" type="ORF">PCOR1329_LOCUS77952</name>
</gene>
<dbReference type="InterPro" id="IPR015915">
    <property type="entry name" value="Kelch-typ_b-propeller"/>
</dbReference>
<reference evidence="3" key="1">
    <citation type="submission" date="2023-10" db="EMBL/GenBank/DDBJ databases">
        <authorList>
            <person name="Chen Y."/>
            <person name="Shah S."/>
            <person name="Dougan E. K."/>
            <person name="Thang M."/>
            <person name="Chan C."/>
        </authorList>
    </citation>
    <scope>NUCLEOTIDE SEQUENCE [LARGE SCALE GENOMIC DNA]</scope>
</reference>
<dbReference type="Pfam" id="PF24681">
    <property type="entry name" value="Kelch_KLHDC2_KLHL20_DRC7"/>
    <property type="match status" value="1"/>
</dbReference>
<evidence type="ECO:0000256" key="1">
    <source>
        <dbReference type="ARBA" id="ARBA00022441"/>
    </source>
</evidence>
<comment type="caution">
    <text evidence="3">The sequence shown here is derived from an EMBL/GenBank/DDBJ whole genome shotgun (WGS) entry which is preliminary data.</text>
</comment>
<dbReference type="InterPro" id="IPR006652">
    <property type="entry name" value="Kelch_1"/>
</dbReference>
<proteinExistence type="predicted"/>
<dbReference type="PANTHER" id="PTHR46344">
    <property type="entry name" value="OS02G0202900 PROTEIN"/>
    <property type="match status" value="1"/>
</dbReference>
<evidence type="ECO:0000313" key="4">
    <source>
        <dbReference type="Proteomes" id="UP001189429"/>
    </source>
</evidence>
<protein>
    <submittedName>
        <fullName evidence="3">Uncharacterized protein</fullName>
    </submittedName>
</protein>
<dbReference type="SMART" id="SM00612">
    <property type="entry name" value="Kelch"/>
    <property type="match status" value="5"/>
</dbReference>
<keyword evidence="4" id="KW-1185">Reference proteome</keyword>